<evidence type="ECO:0000256" key="1">
    <source>
        <dbReference type="ARBA" id="ARBA00022801"/>
    </source>
</evidence>
<dbReference type="InParanoid" id="E8QXD0"/>
<protein>
    <submittedName>
        <fullName evidence="3">Nitrilase/cyanide hydratase and apolipoprotein N-acyltransferase</fullName>
    </submittedName>
</protein>
<dbReference type="Pfam" id="PF00795">
    <property type="entry name" value="CN_hydrolase"/>
    <property type="match status" value="1"/>
</dbReference>
<organism evidence="3 4">
    <name type="scientific">Isosphaera pallida (strain ATCC 43644 / DSM 9630 / IS1B)</name>
    <dbReference type="NCBI Taxonomy" id="575540"/>
    <lineage>
        <taxon>Bacteria</taxon>
        <taxon>Pseudomonadati</taxon>
        <taxon>Planctomycetota</taxon>
        <taxon>Planctomycetia</taxon>
        <taxon>Isosphaerales</taxon>
        <taxon>Isosphaeraceae</taxon>
        <taxon>Isosphaera</taxon>
    </lineage>
</organism>
<dbReference type="PANTHER" id="PTHR23088">
    <property type="entry name" value="NITRILASE-RELATED"/>
    <property type="match status" value="1"/>
</dbReference>
<dbReference type="RefSeq" id="WP_013564259.1">
    <property type="nucleotide sequence ID" value="NC_014962.1"/>
</dbReference>
<dbReference type="KEGG" id="ipa:Isop_1386"/>
<gene>
    <name evidence="3" type="ordered locus">Isop_1386</name>
</gene>
<feature type="domain" description="CN hydrolase" evidence="2">
    <location>
        <begin position="28"/>
        <end position="277"/>
    </location>
</feature>
<evidence type="ECO:0000313" key="3">
    <source>
        <dbReference type="EMBL" id="ADV61971.1"/>
    </source>
</evidence>
<dbReference type="FunCoup" id="E8QXD0">
    <property type="interactions" value="372"/>
</dbReference>
<dbReference type="AlphaFoldDB" id="E8QXD0"/>
<dbReference type="InterPro" id="IPR003010">
    <property type="entry name" value="C-N_Hydrolase"/>
</dbReference>
<dbReference type="eggNOG" id="COG0388">
    <property type="taxonomic scope" value="Bacteria"/>
</dbReference>
<evidence type="ECO:0000313" key="4">
    <source>
        <dbReference type="Proteomes" id="UP000008631"/>
    </source>
</evidence>
<name>E8QXD0_ISOPI</name>
<accession>E8QXD0</accession>
<dbReference type="InterPro" id="IPR045254">
    <property type="entry name" value="Nit1/2_C-N_Hydrolase"/>
</dbReference>
<dbReference type="OrthoDB" id="2826359at2"/>
<dbReference type="PANTHER" id="PTHR23088:SF27">
    <property type="entry name" value="DEAMINATED GLUTATHIONE AMIDASE"/>
    <property type="match status" value="1"/>
</dbReference>
<proteinExistence type="predicted"/>
<sequence>MTFAKSNNEPIRETVAASLESDGPSGSFLAAVVQLNSTSDLDANWCQARDLIVEAARRGASLVATPENTNFLGPHDRKVALAEPLDGPTVARFADLARSLRIYLLLGSYNERAATPDRCHNTSVLFDPTGAIRAVYRKLHLFDVDLGARGVRFQESATVEPGTEPIVAKTALGSLGMSICYDLRFAEFYQVLTERGARILAVPSAFTATTGQAHWEVLIRARAIENQAYVIAPAQTGRHDDEGLRASHGESMIVDPWGVVLARVGEGPGLALAEIDLQRVERIRREMPVAHHRRCRVMFGFDSR</sequence>
<reference evidence="3 4" key="2">
    <citation type="journal article" date="2011" name="Stand. Genomic Sci.">
        <title>Complete genome sequence of Isosphaera pallida type strain (IS1B).</title>
        <authorList>
            <consortium name="US DOE Joint Genome Institute (JGI-PGF)"/>
            <person name="Goker M."/>
            <person name="Cleland D."/>
            <person name="Saunders E."/>
            <person name="Lapidus A."/>
            <person name="Nolan M."/>
            <person name="Lucas S."/>
            <person name="Hammon N."/>
            <person name="Deshpande S."/>
            <person name="Cheng J.F."/>
            <person name="Tapia R."/>
            <person name="Han C."/>
            <person name="Goodwin L."/>
            <person name="Pitluck S."/>
            <person name="Liolios K."/>
            <person name="Pagani I."/>
            <person name="Ivanova N."/>
            <person name="Mavromatis K."/>
            <person name="Pati A."/>
            <person name="Chen A."/>
            <person name="Palaniappan K."/>
            <person name="Land M."/>
            <person name="Hauser L."/>
            <person name="Chang Y.J."/>
            <person name="Jeffries C.D."/>
            <person name="Detter J.C."/>
            <person name="Beck B."/>
            <person name="Woyke T."/>
            <person name="Bristow J."/>
            <person name="Eisen J.A."/>
            <person name="Markowitz V."/>
            <person name="Hugenholtz P."/>
            <person name="Kyrpides N.C."/>
            <person name="Klenk H.P."/>
        </authorList>
    </citation>
    <scope>NUCLEOTIDE SEQUENCE [LARGE SCALE GENOMIC DNA]</scope>
    <source>
        <strain evidence="4">ATCC 43644 / DSM 9630 / IS1B</strain>
    </source>
</reference>
<keyword evidence="1" id="KW-0378">Hydrolase</keyword>
<dbReference type="GO" id="GO:0016811">
    <property type="term" value="F:hydrolase activity, acting on carbon-nitrogen (but not peptide) bonds, in linear amides"/>
    <property type="evidence" value="ECO:0007669"/>
    <property type="project" value="InterPro"/>
</dbReference>
<dbReference type="PROSITE" id="PS50263">
    <property type="entry name" value="CN_HYDROLASE"/>
    <property type="match status" value="1"/>
</dbReference>
<dbReference type="CDD" id="cd07572">
    <property type="entry name" value="nit"/>
    <property type="match status" value="1"/>
</dbReference>
<dbReference type="Gene3D" id="3.60.110.10">
    <property type="entry name" value="Carbon-nitrogen hydrolase"/>
    <property type="match status" value="1"/>
</dbReference>
<dbReference type="InterPro" id="IPR036526">
    <property type="entry name" value="C-N_Hydrolase_sf"/>
</dbReference>
<dbReference type="EMBL" id="CP002353">
    <property type="protein sequence ID" value="ADV61971.1"/>
    <property type="molecule type" value="Genomic_DNA"/>
</dbReference>
<dbReference type="Proteomes" id="UP000008631">
    <property type="component" value="Chromosome"/>
</dbReference>
<evidence type="ECO:0000259" key="2">
    <source>
        <dbReference type="PROSITE" id="PS50263"/>
    </source>
</evidence>
<keyword evidence="4" id="KW-1185">Reference proteome</keyword>
<reference key="1">
    <citation type="submission" date="2010-11" db="EMBL/GenBank/DDBJ databases">
        <title>The complete sequence of chromosome of Isophaera pallida ATCC 43644.</title>
        <authorList>
            <consortium name="US DOE Joint Genome Institute (JGI-PGF)"/>
            <person name="Lucas S."/>
            <person name="Copeland A."/>
            <person name="Lapidus A."/>
            <person name="Bruce D."/>
            <person name="Goodwin L."/>
            <person name="Pitluck S."/>
            <person name="Kyrpides N."/>
            <person name="Mavromatis K."/>
            <person name="Pagani I."/>
            <person name="Ivanova N."/>
            <person name="Saunders E."/>
            <person name="Brettin T."/>
            <person name="Detter J.C."/>
            <person name="Han C."/>
            <person name="Tapia R."/>
            <person name="Land M."/>
            <person name="Hauser L."/>
            <person name="Markowitz V."/>
            <person name="Cheng J.-F."/>
            <person name="Hugenholtz P."/>
            <person name="Woyke T."/>
            <person name="Wu D."/>
            <person name="Eisen J.A."/>
        </authorList>
    </citation>
    <scope>NUCLEOTIDE SEQUENCE</scope>
    <source>
        <strain>ATCC 43644</strain>
    </source>
</reference>
<dbReference type="HOGENOM" id="CLU_030130_1_2_0"/>
<dbReference type="SUPFAM" id="SSF56317">
    <property type="entry name" value="Carbon-nitrogen hydrolase"/>
    <property type="match status" value="1"/>
</dbReference>